<keyword evidence="7" id="KW-0902">Two-component regulatory system</keyword>
<evidence type="ECO:0000256" key="7">
    <source>
        <dbReference type="ARBA" id="ARBA00023012"/>
    </source>
</evidence>
<dbReference type="PANTHER" id="PTHR43065:SF46">
    <property type="entry name" value="C4-DICARBOXYLATE TRANSPORT SENSOR PROTEIN DCTB"/>
    <property type="match status" value="1"/>
</dbReference>
<protein>
    <recommendedName>
        <fullName evidence="2">histidine kinase</fullName>
        <ecNumber evidence="2">2.7.13.3</ecNumber>
    </recommendedName>
</protein>
<dbReference type="Gene3D" id="3.30.565.10">
    <property type="entry name" value="Histidine kinase-like ATPase, C-terminal domain"/>
    <property type="match status" value="1"/>
</dbReference>
<dbReference type="AlphaFoldDB" id="A0A926ZM49"/>
<dbReference type="GO" id="GO:0000160">
    <property type="term" value="P:phosphorelay signal transduction system"/>
    <property type="evidence" value="ECO:0007669"/>
    <property type="project" value="UniProtKB-KW"/>
</dbReference>
<keyword evidence="3" id="KW-0808">Transferase</keyword>
<evidence type="ECO:0000259" key="10">
    <source>
        <dbReference type="PROSITE" id="PS50110"/>
    </source>
</evidence>
<dbReference type="CDD" id="cd00156">
    <property type="entry name" value="REC"/>
    <property type="match status" value="1"/>
</dbReference>
<feature type="domain" description="Response regulatory" evidence="10">
    <location>
        <begin position="220"/>
        <end position="336"/>
    </location>
</feature>
<keyword evidence="8" id="KW-0597">Phosphoprotein</keyword>
<dbReference type="InterPro" id="IPR003594">
    <property type="entry name" value="HATPase_dom"/>
</dbReference>
<dbReference type="InterPro" id="IPR005467">
    <property type="entry name" value="His_kinase_dom"/>
</dbReference>
<evidence type="ECO:0000256" key="8">
    <source>
        <dbReference type="PROSITE-ProRule" id="PRU00169"/>
    </source>
</evidence>
<evidence type="ECO:0000256" key="5">
    <source>
        <dbReference type="ARBA" id="ARBA00022777"/>
    </source>
</evidence>
<dbReference type="EMBL" id="JACJPW010000138">
    <property type="protein sequence ID" value="MBD2185721.1"/>
    <property type="molecule type" value="Genomic_DNA"/>
</dbReference>
<dbReference type="Proteomes" id="UP000641646">
    <property type="component" value="Unassembled WGS sequence"/>
</dbReference>
<evidence type="ECO:0000256" key="4">
    <source>
        <dbReference type="ARBA" id="ARBA00022741"/>
    </source>
</evidence>
<evidence type="ECO:0000313" key="12">
    <source>
        <dbReference type="Proteomes" id="UP000641646"/>
    </source>
</evidence>
<dbReference type="PANTHER" id="PTHR43065">
    <property type="entry name" value="SENSOR HISTIDINE KINASE"/>
    <property type="match status" value="1"/>
</dbReference>
<evidence type="ECO:0000256" key="1">
    <source>
        <dbReference type="ARBA" id="ARBA00000085"/>
    </source>
</evidence>
<dbReference type="EC" id="2.7.13.3" evidence="2"/>
<comment type="catalytic activity">
    <reaction evidence="1">
        <text>ATP + protein L-histidine = ADP + protein N-phospho-L-histidine.</text>
        <dbReference type="EC" id="2.7.13.3"/>
    </reaction>
</comment>
<keyword evidence="12" id="KW-1185">Reference proteome</keyword>
<feature type="domain" description="Histidine kinase" evidence="9">
    <location>
        <begin position="10"/>
        <end position="201"/>
    </location>
</feature>
<dbReference type="SUPFAM" id="SSF55874">
    <property type="entry name" value="ATPase domain of HSP90 chaperone/DNA topoisomerase II/histidine kinase"/>
    <property type="match status" value="1"/>
</dbReference>
<dbReference type="GO" id="GO:0004673">
    <property type="term" value="F:protein histidine kinase activity"/>
    <property type="evidence" value="ECO:0007669"/>
    <property type="project" value="UniProtKB-EC"/>
</dbReference>
<sequence>MQCRLLLSDYLPVLEATAKRGAELVKQVLSFARGIDGDRTFLQVNYLISEISQILKQTFPKSIEINTDVPQDLWAISGDATQLHQVLMNLCVNARDAMPNGGRLSMIAENRYIDRNYAAMNIDASVGHYVAITVSDTGTGMPAEIVDRIFEPFFTTKEFGKGTGLGLSTVRGIIKSHGGFMNVYSEVGNGTRFNVYLPAAFENQTQPVEELEIMRGNGELILIVEDEAAIREVAKISLETSGYKVIFAADGIEGIALYVQNKHEIALVLLDMMMPNMDGLTTIRTLQKINPAVKIIVMSGLASNETLTAITGTSVKGFLPKPYTAKELFKLINIALNPE</sequence>
<dbReference type="Pfam" id="PF00072">
    <property type="entry name" value="Response_reg"/>
    <property type="match status" value="1"/>
</dbReference>
<dbReference type="Gene3D" id="3.40.50.2300">
    <property type="match status" value="1"/>
</dbReference>
<dbReference type="SMART" id="SM00448">
    <property type="entry name" value="REC"/>
    <property type="match status" value="1"/>
</dbReference>
<reference evidence="11" key="2">
    <citation type="submission" date="2020-08" db="EMBL/GenBank/DDBJ databases">
        <authorList>
            <person name="Chen M."/>
            <person name="Teng W."/>
            <person name="Zhao L."/>
            <person name="Hu C."/>
            <person name="Zhou Y."/>
            <person name="Han B."/>
            <person name="Song L."/>
            <person name="Shu W."/>
        </authorList>
    </citation>
    <scope>NUCLEOTIDE SEQUENCE</scope>
    <source>
        <strain evidence="11">FACHB-1375</strain>
    </source>
</reference>
<keyword evidence="5" id="KW-0418">Kinase</keyword>
<accession>A0A926ZM49</accession>
<dbReference type="InterPro" id="IPR004358">
    <property type="entry name" value="Sig_transdc_His_kin-like_C"/>
</dbReference>
<feature type="modified residue" description="4-aspartylphosphate" evidence="8">
    <location>
        <position position="271"/>
    </location>
</feature>
<evidence type="ECO:0000313" key="11">
    <source>
        <dbReference type="EMBL" id="MBD2185721.1"/>
    </source>
</evidence>
<dbReference type="SUPFAM" id="SSF52172">
    <property type="entry name" value="CheY-like"/>
    <property type="match status" value="1"/>
</dbReference>
<keyword evidence="6" id="KW-0067">ATP-binding</keyword>
<reference evidence="11" key="1">
    <citation type="journal article" date="2015" name="ISME J.">
        <title>Draft Genome Sequence of Streptomyces incarnatus NRRL8089, which Produces the Nucleoside Antibiotic Sinefungin.</title>
        <authorList>
            <person name="Oshima K."/>
            <person name="Hattori M."/>
            <person name="Shimizu H."/>
            <person name="Fukuda K."/>
            <person name="Nemoto M."/>
            <person name="Inagaki K."/>
            <person name="Tamura T."/>
        </authorList>
    </citation>
    <scope>NUCLEOTIDE SEQUENCE</scope>
    <source>
        <strain evidence="11">FACHB-1375</strain>
    </source>
</reference>
<dbReference type="PRINTS" id="PR00344">
    <property type="entry name" value="BCTRLSENSOR"/>
</dbReference>
<evidence type="ECO:0000256" key="2">
    <source>
        <dbReference type="ARBA" id="ARBA00012438"/>
    </source>
</evidence>
<dbReference type="InterPro" id="IPR036890">
    <property type="entry name" value="HATPase_C_sf"/>
</dbReference>
<evidence type="ECO:0000259" key="9">
    <source>
        <dbReference type="PROSITE" id="PS50109"/>
    </source>
</evidence>
<comment type="caution">
    <text evidence="11">The sequence shown here is derived from an EMBL/GenBank/DDBJ whole genome shotgun (WGS) entry which is preliminary data.</text>
</comment>
<dbReference type="GO" id="GO:0005524">
    <property type="term" value="F:ATP binding"/>
    <property type="evidence" value="ECO:0007669"/>
    <property type="project" value="UniProtKB-KW"/>
</dbReference>
<dbReference type="InterPro" id="IPR001789">
    <property type="entry name" value="Sig_transdc_resp-reg_receiver"/>
</dbReference>
<evidence type="ECO:0000256" key="6">
    <source>
        <dbReference type="ARBA" id="ARBA00022840"/>
    </source>
</evidence>
<proteinExistence type="predicted"/>
<gene>
    <name evidence="11" type="ORF">H6G03_32455</name>
</gene>
<name>A0A926ZM49_9CYAN</name>
<dbReference type="SMART" id="SM00387">
    <property type="entry name" value="HATPase_c"/>
    <property type="match status" value="1"/>
</dbReference>
<dbReference type="Pfam" id="PF02518">
    <property type="entry name" value="HATPase_c"/>
    <property type="match status" value="1"/>
</dbReference>
<keyword evidence="4" id="KW-0547">Nucleotide-binding</keyword>
<organism evidence="11 12">
    <name type="scientific">Aerosakkonema funiforme FACHB-1375</name>
    <dbReference type="NCBI Taxonomy" id="2949571"/>
    <lineage>
        <taxon>Bacteria</taxon>
        <taxon>Bacillati</taxon>
        <taxon>Cyanobacteriota</taxon>
        <taxon>Cyanophyceae</taxon>
        <taxon>Oscillatoriophycideae</taxon>
        <taxon>Aerosakkonematales</taxon>
        <taxon>Aerosakkonemataceae</taxon>
        <taxon>Aerosakkonema</taxon>
    </lineage>
</organism>
<dbReference type="InterPro" id="IPR011006">
    <property type="entry name" value="CheY-like_superfamily"/>
</dbReference>
<dbReference type="PROSITE" id="PS50110">
    <property type="entry name" value="RESPONSE_REGULATORY"/>
    <property type="match status" value="1"/>
</dbReference>
<dbReference type="PROSITE" id="PS50109">
    <property type="entry name" value="HIS_KIN"/>
    <property type="match status" value="1"/>
</dbReference>
<evidence type="ECO:0000256" key="3">
    <source>
        <dbReference type="ARBA" id="ARBA00022679"/>
    </source>
</evidence>